<dbReference type="STRING" id="72664.V4L5U6"/>
<name>V4L5U6_EUTSA</name>
<organism evidence="3 4">
    <name type="scientific">Eutrema salsugineum</name>
    <name type="common">Saltwater cress</name>
    <name type="synonym">Sisymbrium salsugineum</name>
    <dbReference type="NCBI Taxonomy" id="72664"/>
    <lineage>
        <taxon>Eukaryota</taxon>
        <taxon>Viridiplantae</taxon>
        <taxon>Streptophyta</taxon>
        <taxon>Embryophyta</taxon>
        <taxon>Tracheophyta</taxon>
        <taxon>Spermatophyta</taxon>
        <taxon>Magnoliopsida</taxon>
        <taxon>eudicotyledons</taxon>
        <taxon>Gunneridae</taxon>
        <taxon>Pentapetalae</taxon>
        <taxon>rosids</taxon>
        <taxon>malvids</taxon>
        <taxon>Brassicales</taxon>
        <taxon>Brassicaceae</taxon>
        <taxon>Eutremeae</taxon>
        <taxon>Eutrema</taxon>
    </lineage>
</organism>
<feature type="compositionally biased region" description="Polar residues" evidence="1">
    <location>
        <begin position="141"/>
        <end position="150"/>
    </location>
</feature>
<feature type="chain" id="PRO_5004720397" description="Transmembrane protein" evidence="2">
    <location>
        <begin position="33"/>
        <end position="156"/>
    </location>
</feature>
<feature type="signal peptide" evidence="2">
    <location>
        <begin position="1"/>
        <end position="32"/>
    </location>
</feature>
<evidence type="ECO:0000313" key="4">
    <source>
        <dbReference type="Proteomes" id="UP000030689"/>
    </source>
</evidence>
<dbReference type="OrthoDB" id="690661at2759"/>
<evidence type="ECO:0000256" key="2">
    <source>
        <dbReference type="SAM" id="SignalP"/>
    </source>
</evidence>
<feature type="compositionally biased region" description="Basic and acidic residues" evidence="1">
    <location>
        <begin position="84"/>
        <end position="110"/>
    </location>
</feature>
<keyword evidence="4" id="KW-1185">Reference proteome</keyword>
<dbReference type="Gramene" id="ESQ35123">
    <property type="protein sequence ID" value="ESQ35123"/>
    <property type="gene ID" value="EUTSA_v10008985mg"/>
</dbReference>
<sequence length="156" mass="17026">MAGKLKSVQVFHLLCVFSVVLFLFVFSASVNSSDVDYQRAVPPEDKTTTVLLSKIKQSGNSYWAKLKETLGRGHSRLFPPNIDFRGKDDASMGAGEKMKEAVTRSFENSKDTVEGAARSAAEVACDAAESVKEKVKRSVSGRDTTTQQKSEGTEEL</sequence>
<feature type="region of interest" description="Disordered" evidence="1">
    <location>
        <begin position="130"/>
        <end position="156"/>
    </location>
</feature>
<evidence type="ECO:0008006" key="5">
    <source>
        <dbReference type="Google" id="ProtNLM"/>
    </source>
</evidence>
<dbReference type="PANTHER" id="PTHR35463:SF11">
    <property type="entry name" value="TRANSMEMBRANE PROTEIN"/>
    <property type="match status" value="1"/>
</dbReference>
<evidence type="ECO:0000313" key="3">
    <source>
        <dbReference type="EMBL" id="ESQ35123.1"/>
    </source>
</evidence>
<dbReference type="Proteomes" id="UP000030689">
    <property type="component" value="Unassembled WGS sequence"/>
</dbReference>
<gene>
    <name evidence="3" type="ORF">EUTSA_v10008985mg</name>
</gene>
<reference evidence="3 4" key="1">
    <citation type="journal article" date="2013" name="Front. Plant Sci.">
        <title>The Reference Genome of the Halophytic Plant Eutrema salsugineum.</title>
        <authorList>
            <person name="Yang R."/>
            <person name="Jarvis D.E."/>
            <person name="Chen H."/>
            <person name="Beilstein M.A."/>
            <person name="Grimwood J."/>
            <person name="Jenkins J."/>
            <person name="Shu S."/>
            <person name="Prochnik S."/>
            <person name="Xin M."/>
            <person name="Ma C."/>
            <person name="Schmutz J."/>
            <person name="Wing R.A."/>
            <person name="Mitchell-Olds T."/>
            <person name="Schumaker K.S."/>
            <person name="Wang X."/>
        </authorList>
    </citation>
    <scope>NUCLEOTIDE SEQUENCE [LARGE SCALE GENOMIC DNA]</scope>
</reference>
<dbReference type="AlphaFoldDB" id="V4L5U6"/>
<dbReference type="GO" id="GO:0009651">
    <property type="term" value="P:response to salt stress"/>
    <property type="evidence" value="ECO:0007669"/>
    <property type="project" value="EnsemblPlants"/>
</dbReference>
<proteinExistence type="predicted"/>
<dbReference type="KEGG" id="eus:EUTSA_v10008985mg"/>
<dbReference type="PANTHER" id="PTHR35463">
    <property type="entry name" value="TRANSMEMBRANE PROTEIN"/>
    <property type="match status" value="1"/>
</dbReference>
<accession>V4L5U6</accession>
<keyword evidence="2" id="KW-0732">Signal</keyword>
<evidence type="ECO:0000256" key="1">
    <source>
        <dbReference type="SAM" id="MobiDB-lite"/>
    </source>
</evidence>
<feature type="region of interest" description="Disordered" evidence="1">
    <location>
        <begin position="81"/>
        <end position="110"/>
    </location>
</feature>
<protein>
    <recommendedName>
        <fullName evidence="5">Transmembrane protein</fullName>
    </recommendedName>
</protein>
<dbReference type="OMA" id="GNSYWAK"/>
<dbReference type="EMBL" id="KI517683">
    <property type="protein sequence ID" value="ESQ35123.1"/>
    <property type="molecule type" value="Genomic_DNA"/>
</dbReference>
<dbReference type="eggNOG" id="ENOG502S6HC">
    <property type="taxonomic scope" value="Eukaryota"/>
</dbReference>